<dbReference type="Pfam" id="PF00628">
    <property type="entry name" value="PHD"/>
    <property type="match status" value="1"/>
</dbReference>
<evidence type="ECO:0000256" key="4">
    <source>
        <dbReference type="PROSITE-ProRule" id="PRU00146"/>
    </source>
</evidence>
<evidence type="ECO:0000256" key="1">
    <source>
        <dbReference type="ARBA" id="ARBA00022723"/>
    </source>
</evidence>
<organism evidence="7 8">
    <name type="scientific">Lachancea meyersii CBS 8951</name>
    <dbReference type="NCBI Taxonomy" id="1266667"/>
    <lineage>
        <taxon>Eukaryota</taxon>
        <taxon>Fungi</taxon>
        <taxon>Dikarya</taxon>
        <taxon>Ascomycota</taxon>
        <taxon>Saccharomycotina</taxon>
        <taxon>Saccharomycetes</taxon>
        <taxon>Saccharomycetales</taxon>
        <taxon>Saccharomycetaceae</taxon>
        <taxon>Lachancea</taxon>
    </lineage>
</organism>
<dbReference type="Gene3D" id="3.30.40.10">
    <property type="entry name" value="Zinc/RING finger domain, C3HC4 (zinc finger)"/>
    <property type="match status" value="2"/>
</dbReference>
<feature type="region of interest" description="Disordered" evidence="5">
    <location>
        <begin position="1"/>
        <end position="87"/>
    </location>
</feature>
<accession>A0A1G4KAQ9</accession>
<dbReference type="OrthoDB" id="5876363at2759"/>
<keyword evidence="1" id="KW-0479">Metal-binding</keyword>
<evidence type="ECO:0000256" key="2">
    <source>
        <dbReference type="ARBA" id="ARBA00022771"/>
    </source>
</evidence>
<protein>
    <submittedName>
        <fullName evidence="7">LAME_0G15170g1_1</fullName>
    </submittedName>
</protein>
<evidence type="ECO:0000259" key="6">
    <source>
        <dbReference type="PROSITE" id="PS50016"/>
    </source>
</evidence>
<keyword evidence="8" id="KW-1185">Reference proteome</keyword>
<sequence>MNSPTDQSPPPASRASKSSSPNVGSSGDGSFKRARRTMTSNVDYNLKKRRIIPADDSTSRRYQKNNAEKAKCNLSLSPSQEPDEPKSVIVHEPDGKISFNEPKSFDPINGMTGLPLGMGPPEKVKKECYWVYKKNGGVGTNGTASSASSAGSSQTTLSQEISAYENRLETRKSEEITQPSFLRTSTKPKDIYRTKRQYRKRSDNTQHRSKHLPIHTKIKASTNKEGKLFGQNSITNQKAIAPSVFSSTSAAVENDDLCSSCHQPGVFLCCDTCPKSFHFACCNPPLDPDNLPEGDWSCPECQFKMRCPNKSAAHKLEKEYLDASGATLGLSLFGKLLFKLEFTNPRQFLPAASIRDAFAEVKTGTHGEYSDGSMREPLNEKQAMNSGYGQSLTKMDQYNPEQHVDPDSGELLICYKCRKTKMGTIDHPEEERLITKCDVCGTPWHLDCIPDIPRASFKTLGSKWICPLHADSLIPKKRRRLARHQKFYTPASTFNVPNNGDIEILLDEISSPLSKETVNETKTNKDLAVLRVPENSIKLNFIDKVYKAKAAMMDKQFQEQEKLIDKALASMSKTGLAKSKLGSFLYFTLQNNRPLQKMWDFKELCDVATKRKQVSELQDAEVSELLALRGILESKSKKEVMAFFGMKE</sequence>
<dbReference type="PANTHER" id="PTHR47636">
    <property type="entry name" value="TRANSCRIPTIONAL REGULATORY PROTEIN RCO1"/>
    <property type="match status" value="1"/>
</dbReference>
<dbReference type="InterPro" id="IPR019786">
    <property type="entry name" value="Zinc_finger_PHD-type_CS"/>
</dbReference>
<dbReference type="SUPFAM" id="SSF57903">
    <property type="entry name" value="FYVE/PHD zinc finger"/>
    <property type="match status" value="2"/>
</dbReference>
<gene>
    <name evidence="7" type="ORF">LAME_0G15170G</name>
</gene>
<dbReference type="InterPro" id="IPR055198">
    <property type="entry name" value="NSD_PHD"/>
</dbReference>
<keyword evidence="3" id="KW-0862">Zinc</keyword>
<dbReference type="PANTHER" id="PTHR47636:SF1">
    <property type="entry name" value="TRANSCRIPTIONAL REGULATORY PROTEIN RCO1"/>
    <property type="match status" value="1"/>
</dbReference>
<dbReference type="SMART" id="SM00249">
    <property type="entry name" value="PHD"/>
    <property type="match status" value="2"/>
</dbReference>
<dbReference type="GO" id="GO:0006357">
    <property type="term" value="P:regulation of transcription by RNA polymerase II"/>
    <property type="evidence" value="ECO:0007669"/>
    <property type="project" value="TreeGrafter"/>
</dbReference>
<dbReference type="CDD" id="cd15535">
    <property type="entry name" value="PHD1_Rco1"/>
    <property type="match status" value="1"/>
</dbReference>
<dbReference type="GO" id="GO:0008270">
    <property type="term" value="F:zinc ion binding"/>
    <property type="evidence" value="ECO:0007669"/>
    <property type="project" value="UniProtKB-KW"/>
</dbReference>
<evidence type="ECO:0000313" key="7">
    <source>
        <dbReference type="EMBL" id="SCV01278.1"/>
    </source>
</evidence>
<dbReference type="GO" id="GO:0032221">
    <property type="term" value="C:Rpd3S complex"/>
    <property type="evidence" value="ECO:0007669"/>
    <property type="project" value="TreeGrafter"/>
</dbReference>
<evidence type="ECO:0000256" key="5">
    <source>
        <dbReference type="SAM" id="MobiDB-lite"/>
    </source>
</evidence>
<proteinExistence type="predicted"/>
<dbReference type="AlphaFoldDB" id="A0A1G4KAQ9"/>
<reference evidence="8" key="1">
    <citation type="submission" date="2016-03" db="EMBL/GenBank/DDBJ databases">
        <authorList>
            <person name="Devillers Hugo."/>
        </authorList>
    </citation>
    <scope>NUCLEOTIDE SEQUENCE [LARGE SCALE GENOMIC DNA]</scope>
</reference>
<name>A0A1G4KAQ9_9SACH</name>
<dbReference type="Pfam" id="PF22908">
    <property type="entry name" value="PHD_NSD"/>
    <property type="match status" value="1"/>
</dbReference>
<feature type="domain" description="PHD-type" evidence="6">
    <location>
        <begin position="255"/>
        <end position="304"/>
    </location>
</feature>
<dbReference type="InterPro" id="IPR052819">
    <property type="entry name" value="Chromatin_regulatory_protein"/>
</dbReference>
<dbReference type="InterPro" id="IPR019787">
    <property type="entry name" value="Znf_PHD-finger"/>
</dbReference>
<evidence type="ECO:0000313" key="8">
    <source>
        <dbReference type="Proteomes" id="UP000191144"/>
    </source>
</evidence>
<dbReference type="Proteomes" id="UP000191144">
    <property type="component" value="Chromosome G"/>
</dbReference>
<dbReference type="PROSITE" id="PS01359">
    <property type="entry name" value="ZF_PHD_1"/>
    <property type="match status" value="1"/>
</dbReference>
<keyword evidence="2 4" id="KW-0863">Zinc-finger</keyword>
<evidence type="ECO:0000256" key="3">
    <source>
        <dbReference type="ARBA" id="ARBA00022833"/>
    </source>
</evidence>
<dbReference type="InterPro" id="IPR001965">
    <property type="entry name" value="Znf_PHD"/>
</dbReference>
<dbReference type="PROSITE" id="PS50016">
    <property type="entry name" value="ZF_PHD_2"/>
    <property type="match status" value="1"/>
</dbReference>
<dbReference type="InterPro" id="IPR013083">
    <property type="entry name" value="Znf_RING/FYVE/PHD"/>
</dbReference>
<dbReference type="InterPro" id="IPR011011">
    <property type="entry name" value="Znf_FYVE_PHD"/>
</dbReference>
<dbReference type="EMBL" id="LT598484">
    <property type="protein sequence ID" value="SCV01278.1"/>
    <property type="molecule type" value="Genomic_DNA"/>
</dbReference>
<feature type="compositionally biased region" description="Low complexity" evidence="5">
    <location>
        <begin position="13"/>
        <end position="29"/>
    </location>
</feature>